<dbReference type="OrthoDB" id="413361at2759"/>
<name>A0A4Y2C2S7_ARAVE</name>
<dbReference type="PANTHER" id="PTHR47481">
    <property type="match status" value="1"/>
</dbReference>
<accession>A0A4Y2C2S7</accession>
<dbReference type="Pfam" id="PF14223">
    <property type="entry name" value="Retrotran_gag_2"/>
    <property type="match status" value="1"/>
</dbReference>
<dbReference type="Proteomes" id="UP000499080">
    <property type="component" value="Unassembled WGS sequence"/>
</dbReference>
<proteinExistence type="predicted"/>
<sequence>MIMVSNIAIEKLSKDNYDSCKLQIEAILVKNDRWNFVTGAERKPEVTEDADNATAVAKWISDDQKAKADIILSIHPSELSQIKNCNTSHELWTKLQTYYESKGTARKATLLKQLLFTEMTD</sequence>
<organism evidence="1 2">
    <name type="scientific">Araneus ventricosus</name>
    <name type="common">Orbweaver spider</name>
    <name type="synonym">Epeira ventricosa</name>
    <dbReference type="NCBI Taxonomy" id="182803"/>
    <lineage>
        <taxon>Eukaryota</taxon>
        <taxon>Metazoa</taxon>
        <taxon>Ecdysozoa</taxon>
        <taxon>Arthropoda</taxon>
        <taxon>Chelicerata</taxon>
        <taxon>Arachnida</taxon>
        <taxon>Araneae</taxon>
        <taxon>Araneomorphae</taxon>
        <taxon>Entelegynae</taxon>
        <taxon>Araneoidea</taxon>
        <taxon>Araneidae</taxon>
        <taxon>Araneus</taxon>
    </lineage>
</organism>
<dbReference type="EMBL" id="BGPR01000136">
    <property type="protein sequence ID" value="GBL98065.1"/>
    <property type="molecule type" value="Genomic_DNA"/>
</dbReference>
<gene>
    <name evidence="1" type="ORF">AVEN_84573_1</name>
</gene>
<keyword evidence="2" id="KW-1185">Reference proteome</keyword>
<protein>
    <submittedName>
        <fullName evidence="1">Uncharacterized protein</fullName>
    </submittedName>
</protein>
<comment type="caution">
    <text evidence="1">The sequence shown here is derived from an EMBL/GenBank/DDBJ whole genome shotgun (WGS) entry which is preliminary data.</text>
</comment>
<dbReference type="PANTHER" id="PTHR47481:SF36">
    <property type="entry name" value="CCHC-TYPE DOMAIN-CONTAINING PROTEIN"/>
    <property type="match status" value="1"/>
</dbReference>
<dbReference type="AlphaFoldDB" id="A0A4Y2C2S7"/>
<reference evidence="1 2" key="1">
    <citation type="journal article" date="2019" name="Sci. Rep.">
        <title>Orb-weaving spider Araneus ventricosus genome elucidates the spidroin gene catalogue.</title>
        <authorList>
            <person name="Kono N."/>
            <person name="Nakamura H."/>
            <person name="Ohtoshi R."/>
            <person name="Moran D.A.P."/>
            <person name="Shinohara A."/>
            <person name="Yoshida Y."/>
            <person name="Fujiwara M."/>
            <person name="Mori M."/>
            <person name="Tomita M."/>
            <person name="Arakawa K."/>
        </authorList>
    </citation>
    <scope>NUCLEOTIDE SEQUENCE [LARGE SCALE GENOMIC DNA]</scope>
</reference>
<evidence type="ECO:0000313" key="1">
    <source>
        <dbReference type="EMBL" id="GBL98065.1"/>
    </source>
</evidence>
<evidence type="ECO:0000313" key="2">
    <source>
        <dbReference type="Proteomes" id="UP000499080"/>
    </source>
</evidence>